<dbReference type="Pfam" id="PF17389">
    <property type="entry name" value="Bac_rhamnosid6H"/>
    <property type="match status" value="1"/>
</dbReference>
<organism evidence="3 4">
    <name type="scientific">Actinomadura rugatobispora</name>
    <dbReference type="NCBI Taxonomy" id="1994"/>
    <lineage>
        <taxon>Bacteria</taxon>
        <taxon>Bacillati</taxon>
        <taxon>Actinomycetota</taxon>
        <taxon>Actinomycetes</taxon>
        <taxon>Streptosporangiales</taxon>
        <taxon>Thermomonosporaceae</taxon>
        <taxon>Actinomadura</taxon>
    </lineage>
</organism>
<dbReference type="PANTHER" id="PTHR34987">
    <property type="entry name" value="C, PUTATIVE (AFU_ORTHOLOGUE AFUA_3G02880)-RELATED"/>
    <property type="match status" value="1"/>
</dbReference>
<dbReference type="InterPro" id="IPR035396">
    <property type="entry name" value="Bac_rhamnosid6H"/>
</dbReference>
<reference evidence="4" key="1">
    <citation type="journal article" date="2019" name="Int. J. Syst. Evol. Microbiol.">
        <title>The Global Catalogue of Microorganisms (GCM) 10K type strain sequencing project: providing services to taxonomists for standard genome sequencing and annotation.</title>
        <authorList>
            <consortium name="The Broad Institute Genomics Platform"/>
            <consortium name="The Broad Institute Genome Sequencing Center for Infectious Disease"/>
            <person name="Wu L."/>
            <person name="Ma J."/>
        </authorList>
    </citation>
    <scope>NUCLEOTIDE SEQUENCE [LARGE SCALE GENOMIC DNA]</scope>
    <source>
        <strain evidence="4">KCTC 42087</strain>
    </source>
</reference>
<evidence type="ECO:0000259" key="2">
    <source>
        <dbReference type="Pfam" id="PF17389"/>
    </source>
</evidence>
<name>A0ABW1A2B2_9ACTN</name>
<dbReference type="PANTHER" id="PTHR34987:SF6">
    <property type="entry name" value="ALPHA-L-RHAMNOSIDASE SIX-HAIRPIN GLYCOSIDASE DOMAIN-CONTAINING PROTEIN"/>
    <property type="match status" value="1"/>
</dbReference>
<dbReference type="EMBL" id="JBHSON010000025">
    <property type="protein sequence ID" value="MFC5747848.1"/>
    <property type="molecule type" value="Genomic_DNA"/>
</dbReference>
<proteinExistence type="predicted"/>
<feature type="region of interest" description="Disordered" evidence="1">
    <location>
        <begin position="134"/>
        <end position="158"/>
    </location>
</feature>
<protein>
    <submittedName>
        <fullName evidence="3">Trehalase family glycosidase</fullName>
    </submittedName>
</protein>
<keyword evidence="3" id="KW-0378">Hydrolase</keyword>
<dbReference type="GO" id="GO:0016798">
    <property type="term" value="F:hydrolase activity, acting on glycosyl bonds"/>
    <property type="evidence" value="ECO:0007669"/>
    <property type="project" value="UniProtKB-KW"/>
</dbReference>
<sequence length="696" mass="74965">MQHSVVRDGSSVVKRVRGRAALALGLAAVTVPLVVTAPAATSAADDRRPARPWDAYNLSPSDRTIRPVAIFATQGEVTDPQAVLKGRRTALSGAGASVTLDFGKEVSGLTTVNFAGSDGPQKVGLAFSESSVYAGQPTSDASTGGPRSRDGALSTDVDGRTTYTTPAKYLRGGFRYLTIFLESAGRVELDGVSLHFTPAPKMKDPARYANHFYSSDELLNRIWYAGAYTVQLNTIAPKTGRVWEAPAQLWDNGGTIGVGDTILVDGAKRDRTVWPGDLGIEIPAAYAAFNDTVSARNALTTVYQHQRDTGELPYAGPMLEKYGSDTYHLWTLAASWDYYNYTGDRRWLADVWGRYKHAVEYTTGKVNDRGLLSITGTSDSVRILAKGENLIANVLLWRVLDTGSRLAAVQGDKELAASYAERAKALRTAVDTHLWDEAAGAYKFYPDSPIHAQDGNSLAVWYGLADREKARRVSAKLTGNWNSVATTAPENKGNPGVFSGSMEVNAHFAAGGQAADKAGVDIIRRQWGYMLNHPQGTKSTFWESFRNPEDGCVFCSSYVSLAHAWATGPTPALTFYVLGLNVTGTGGRTFDFVPHTADLSFAQGRITTTYGAVDASWKVAKGEYSAKLNAPRGAEGRAGVPTFGSRIDVYVDGKKVWDGAKGKARGNYHAYTDGEYVYLNGLRGGHSISSDRLGAR</sequence>
<gene>
    <name evidence="3" type="ORF">ACFPZN_19650</name>
</gene>
<dbReference type="RefSeq" id="WP_378283466.1">
    <property type="nucleotide sequence ID" value="NZ_JBHSON010000025.1"/>
</dbReference>
<dbReference type="SUPFAM" id="SSF48208">
    <property type="entry name" value="Six-hairpin glycosidases"/>
    <property type="match status" value="1"/>
</dbReference>
<dbReference type="Gene3D" id="2.60.420.10">
    <property type="entry name" value="Maltose phosphorylase, domain 3"/>
    <property type="match status" value="1"/>
</dbReference>
<dbReference type="Gene3D" id="1.50.10.10">
    <property type="match status" value="1"/>
</dbReference>
<evidence type="ECO:0000256" key="1">
    <source>
        <dbReference type="SAM" id="MobiDB-lite"/>
    </source>
</evidence>
<comment type="caution">
    <text evidence="3">The sequence shown here is derived from an EMBL/GenBank/DDBJ whole genome shotgun (WGS) entry which is preliminary data.</text>
</comment>
<feature type="domain" description="Alpha-L-rhamnosidase six-hairpin glycosidase" evidence="2">
    <location>
        <begin position="262"/>
        <end position="480"/>
    </location>
</feature>
<evidence type="ECO:0000313" key="4">
    <source>
        <dbReference type="Proteomes" id="UP001596074"/>
    </source>
</evidence>
<dbReference type="InterPro" id="IPR008928">
    <property type="entry name" value="6-hairpin_glycosidase_sf"/>
</dbReference>
<evidence type="ECO:0000313" key="3">
    <source>
        <dbReference type="EMBL" id="MFC5747848.1"/>
    </source>
</evidence>
<keyword evidence="3" id="KW-0326">Glycosidase</keyword>
<accession>A0ABW1A2B2</accession>
<dbReference type="InterPro" id="IPR012341">
    <property type="entry name" value="6hp_glycosidase-like_sf"/>
</dbReference>
<keyword evidence="4" id="KW-1185">Reference proteome</keyword>
<dbReference type="Proteomes" id="UP001596074">
    <property type="component" value="Unassembled WGS sequence"/>
</dbReference>